<comment type="similarity">
    <text evidence="3 11">Belongs to the class-II pyridoxal-phosphate-dependent aminotransferase family. Histidinol-phosphate aminotransferase subfamily.</text>
</comment>
<dbReference type="PANTHER" id="PTHR43643">
    <property type="entry name" value="HISTIDINOL-PHOSPHATE AMINOTRANSFERASE 2"/>
    <property type="match status" value="1"/>
</dbReference>
<evidence type="ECO:0000256" key="9">
    <source>
        <dbReference type="ARBA" id="ARBA00023102"/>
    </source>
</evidence>
<dbReference type="InterPro" id="IPR015424">
    <property type="entry name" value="PyrdxlP-dep_Trfase"/>
</dbReference>
<evidence type="ECO:0000256" key="10">
    <source>
        <dbReference type="ARBA" id="ARBA00047481"/>
    </source>
</evidence>
<keyword evidence="9 11" id="KW-0368">Histidine biosynthesis</keyword>
<evidence type="ECO:0000256" key="6">
    <source>
        <dbReference type="ARBA" id="ARBA00022605"/>
    </source>
</evidence>
<reference evidence="13" key="1">
    <citation type="submission" date="2014-11" db="EMBL/GenBank/DDBJ databases">
        <authorList>
            <person name="Malar M.C."/>
            <person name="Sen D."/>
            <person name="Tripathy S."/>
        </authorList>
    </citation>
    <scope>NUCLEOTIDE SEQUENCE</scope>
    <source>
        <strain evidence="13">BDU141951</strain>
    </source>
</reference>
<comment type="subunit">
    <text evidence="4 11">Homodimer.</text>
</comment>
<dbReference type="NCBIfam" id="NF002726">
    <property type="entry name" value="PRK02610.1"/>
    <property type="match status" value="1"/>
</dbReference>
<proteinExistence type="inferred from homology"/>
<evidence type="ECO:0000259" key="12">
    <source>
        <dbReference type="Pfam" id="PF00155"/>
    </source>
</evidence>
<dbReference type="Gene3D" id="3.90.1150.10">
    <property type="entry name" value="Aspartate Aminotransferase, domain 1"/>
    <property type="match status" value="1"/>
</dbReference>
<dbReference type="GO" id="GO:0000105">
    <property type="term" value="P:L-histidine biosynthetic process"/>
    <property type="evidence" value="ECO:0007669"/>
    <property type="project" value="UniProtKB-UniRule"/>
</dbReference>
<dbReference type="PANTHER" id="PTHR43643:SF6">
    <property type="entry name" value="HISTIDINOL-PHOSPHATE AMINOTRANSFERASE"/>
    <property type="match status" value="1"/>
</dbReference>
<name>A0A0C1YFZ2_9CYAN</name>
<reference evidence="13" key="3">
    <citation type="submission" date="2020-02" db="EMBL/GenBank/DDBJ databases">
        <authorList>
            <person name="Sarangi A.N."/>
            <person name="Ghosh S."/>
            <person name="Mukherjee M."/>
            <person name="Tripathy S."/>
        </authorList>
    </citation>
    <scope>NUCLEOTIDE SEQUENCE</scope>
    <source>
        <strain evidence="13">BDU141951</strain>
    </source>
</reference>
<keyword evidence="6 11" id="KW-0028">Amino-acid biosynthesis</keyword>
<dbReference type="InterPro" id="IPR004839">
    <property type="entry name" value="Aminotransferase_I/II_large"/>
</dbReference>
<dbReference type="InterPro" id="IPR015422">
    <property type="entry name" value="PyrdxlP-dep_Trfase_small"/>
</dbReference>
<dbReference type="InterPro" id="IPR005861">
    <property type="entry name" value="HisP_aminotrans"/>
</dbReference>
<dbReference type="Gene3D" id="3.40.640.10">
    <property type="entry name" value="Type I PLP-dependent aspartate aminotransferase-like (Major domain)"/>
    <property type="match status" value="1"/>
</dbReference>
<evidence type="ECO:0000256" key="3">
    <source>
        <dbReference type="ARBA" id="ARBA00007970"/>
    </source>
</evidence>
<comment type="catalytic activity">
    <reaction evidence="10 11">
        <text>L-histidinol phosphate + 2-oxoglutarate = 3-(imidazol-4-yl)-2-oxopropyl phosphate + L-glutamate</text>
        <dbReference type="Rhea" id="RHEA:23744"/>
        <dbReference type="ChEBI" id="CHEBI:16810"/>
        <dbReference type="ChEBI" id="CHEBI:29985"/>
        <dbReference type="ChEBI" id="CHEBI:57766"/>
        <dbReference type="ChEBI" id="CHEBI:57980"/>
        <dbReference type="EC" id="2.6.1.9"/>
    </reaction>
</comment>
<dbReference type="HAMAP" id="MF_01023">
    <property type="entry name" value="HisC_aminotrans_2"/>
    <property type="match status" value="1"/>
</dbReference>
<dbReference type="UniPathway" id="UPA00031">
    <property type="reaction ID" value="UER00012"/>
</dbReference>
<keyword evidence="5 11" id="KW-0032">Aminotransferase</keyword>
<feature type="domain" description="Aminotransferase class I/classII large" evidence="12">
    <location>
        <begin position="33"/>
        <end position="362"/>
    </location>
</feature>
<comment type="cofactor">
    <cofactor evidence="1 11">
        <name>pyridoxal 5'-phosphate</name>
        <dbReference type="ChEBI" id="CHEBI:597326"/>
    </cofactor>
</comment>
<dbReference type="NCBIfam" id="TIGR01141">
    <property type="entry name" value="hisC"/>
    <property type="match status" value="1"/>
</dbReference>
<evidence type="ECO:0000256" key="8">
    <source>
        <dbReference type="ARBA" id="ARBA00022898"/>
    </source>
</evidence>
<dbReference type="EMBL" id="JTHE02000003">
    <property type="protein sequence ID" value="NEV67680.1"/>
    <property type="molecule type" value="Genomic_DNA"/>
</dbReference>
<dbReference type="GO" id="GO:0030170">
    <property type="term" value="F:pyridoxal phosphate binding"/>
    <property type="evidence" value="ECO:0007669"/>
    <property type="project" value="InterPro"/>
</dbReference>
<protein>
    <recommendedName>
        <fullName evidence="11">Histidinol-phosphate aminotransferase</fullName>
        <ecNumber evidence="11">2.6.1.9</ecNumber>
    </recommendedName>
    <alternativeName>
        <fullName evidence="11">Imidazole acetol-phosphate transaminase</fullName>
    </alternativeName>
</protein>
<dbReference type="GO" id="GO:0004400">
    <property type="term" value="F:histidinol-phosphate transaminase activity"/>
    <property type="evidence" value="ECO:0007669"/>
    <property type="project" value="UniProtKB-UniRule"/>
</dbReference>
<dbReference type="SUPFAM" id="SSF53383">
    <property type="entry name" value="PLP-dependent transferases"/>
    <property type="match status" value="1"/>
</dbReference>
<dbReference type="InterPro" id="IPR050106">
    <property type="entry name" value="HistidinolP_aminotransfase"/>
</dbReference>
<evidence type="ECO:0000256" key="7">
    <source>
        <dbReference type="ARBA" id="ARBA00022679"/>
    </source>
</evidence>
<organism evidence="13">
    <name type="scientific">Lyngbya confervoides BDU141951</name>
    <dbReference type="NCBI Taxonomy" id="1574623"/>
    <lineage>
        <taxon>Bacteria</taxon>
        <taxon>Bacillati</taxon>
        <taxon>Cyanobacteriota</taxon>
        <taxon>Cyanophyceae</taxon>
        <taxon>Oscillatoriophycideae</taxon>
        <taxon>Oscillatoriales</taxon>
        <taxon>Microcoleaceae</taxon>
        <taxon>Lyngbya</taxon>
    </lineage>
</organism>
<comment type="caution">
    <text evidence="13">The sequence shown here is derived from an EMBL/GenBank/DDBJ whole genome shotgun (WGS) entry which is preliminary data.</text>
</comment>
<gene>
    <name evidence="11" type="primary">hisC</name>
    <name evidence="13" type="ORF">QQ91_011175</name>
</gene>
<dbReference type="EC" id="2.6.1.9" evidence="11"/>
<dbReference type="AlphaFoldDB" id="A0A0C1YFZ2"/>
<comment type="pathway">
    <text evidence="2 11">Amino-acid biosynthesis; L-histidine biosynthesis; L-histidine from 5-phospho-alpha-D-ribose 1-diphosphate: step 7/9.</text>
</comment>
<reference evidence="13" key="2">
    <citation type="journal article" date="2015" name="Genome Announc.">
        <title>Draft Genome Sequence of Filamentous Marine Cyanobacterium Lyngbya confervoides Strain BDU141951.</title>
        <authorList>
            <person name="Chandrababunaidu M.M."/>
            <person name="Sen D."/>
            <person name="Tripathy S."/>
        </authorList>
    </citation>
    <scope>NUCLEOTIDE SEQUENCE</scope>
    <source>
        <strain evidence="13">BDU141951</strain>
    </source>
</reference>
<dbReference type="CDD" id="cd00609">
    <property type="entry name" value="AAT_like"/>
    <property type="match status" value="1"/>
</dbReference>
<dbReference type="InterPro" id="IPR015421">
    <property type="entry name" value="PyrdxlP-dep_Trfase_major"/>
</dbReference>
<dbReference type="Pfam" id="PF00155">
    <property type="entry name" value="Aminotran_1_2"/>
    <property type="match status" value="1"/>
</dbReference>
<evidence type="ECO:0000256" key="2">
    <source>
        <dbReference type="ARBA" id="ARBA00005011"/>
    </source>
</evidence>
<evidence type="ECO:0000256" key="4">
    <source>
        <dbReference type="ARBA" id="ARBA00011738"/>
    </source>
</evidence>
<keyword evidence="8 11" id="KW-0663">Pyridoxal phosphate</keyword>
<feature type="modified residue" description="N6-(pyridoxal phosphate)lysine" evidence="11">
    <location>
        <position position="234"/>
    </location>
</feature>
<evidence type="ECO:0000313" key="13">
    <source>
        <dbReference type="EMBL" id="NEV67680.1"/>
    </source>
</evidence>
<evidence type="ECO:0000256" key="11">
    <source>
        <dbReference type="HAMAP-Rule" id="MF_01023"/>
    </source>
</evidence>
<accession>A0A0C1YFZ2</accession>
<evidence type="ECO:0000256" key="1">
    <source>
        <dbReference type="ARBA" id="ARBA00001933"/>
    </source>
</evidence>
<sequence>MSAFIRPDLQAFAAYSAHAITDVQTQPARVDHLDTNESSYDLPTPLKEKLAWEYQQVIQANRYPDGGHEELRAAIANYASQAIAETKLRVTANQVTVGNGSDELIRSLLIATCVGRSGSILVAEPTFSMYKVLAQTLGVDVVSVGRDAATFEMDLAAADTAIATATTPVRMVFMVSPNSPTGNGLTPAELDWLRNLPTDILVVVDEAYFEFSQASTLAEALNRPNWLITRTFSKAFRLAAHRVGYAIAPSEIIAILEKVRLPYNLPSFSQAAALIALRYAPDILTTVAEVQTERDRLWQALQSLPGLQTWPSAANFLYCRPTTQRLDDLFQQLYARGTQIRQTGGGLRITIGTPAENERTLANLHQALES</sequence>
<evidence type="ECO:0000256" key="5">
    <source>
        <dbReference type="ARBA" id="ARBA00022576"/>
    </source>
</evidence>
<keyword evidence="7 11" id="KW-0808">Transferase</keyword>